<keyword evidence="2" id="KW-0812">Transmembrane</keyword>
<reference evidence="3" key="1">
    <citation type="journal article" date="2021" name="PeerJ">
        <title>Extensive microbial diversity within the chicken gut microbiome revealed by metagenomics and culture.</title>
        <authorList>
            <person name="Gilroy R."/>
            <person name="Ravi A."/>
            <person name="Getino M."/>
            <person name="Pursley I."/>
            <person name="Horton D.L."/>
            <person name="Alikhan N.F."/>
            <person name="Baker D."/>
            <person name="Gharbi K."/>
            <person name="Hall N."/>
            <person name="Watson M."/>
            <person name="Adriaenssens E.M."/>
            <person name="Foster-Nyarko E."/>
            <person name="Jarju S."/>
            <person name="Secka A."/>
            <person name="Antonio M."/>
            <person name="Oren A."/>
            <person name="Chaudhuri R.R."/>
            <person name="La Ragione R."/>
            <person name="Hildebrand F."/>
            <person name="Pallen M.J."/>
        </authorList>
    </citation>
    <scope>NUCLEOTIDE SEQUENCE</scope>
    <source>
        <strain evidence="3">14975</strain>
    </source>
</reference>
<proteinExistence type="predicted"/>
<keyword evidence="2" id="KW-1133">Transmembrane helix</keyword>
<organism evidence="3 4">
    <name type="scientific">Candidatus Akkermansia intestinigallinarum</name>
    <dbReference type="NCBI Taxonomy" id="2838431"/>
    <lineage>
        <taxon>Bacteria</taxon>
        <taxon>Pseudomonadati</taxon>
        <taxon>Verrucomicrobiota</taxon>
        <taxon>Verrucomicrobiia</taxon>
        <taxon>Verrucomicrobiales</taxon>
        <taxon>Akkermansiaceae</taxon>
        <taxon>Akkermansia</taxon>
    </lineage>
</organism>
<dbReference type="EMBL" id="DXFQ01000167">
    <property type="protein sequence ID" value="HIX20682.1"/>
    <property type="molecule type" value="Genomic_DNA"/>
</dbReference>
<name>A0A9D1VCX9_9BACT</name>
<evidence type="ECO:0000313" key="4">
    <source>
        <dbReference type="Proteomes" id="UP000823964"/>
    </source>
</evidence>
<gene>
    <name evidence="3" type="ORF">H9862_08800</name>
</gene>
<accession>A0A9D1VCX9</accession>
<dbReference type="AlphaFoldDB" id="A0A9D1VCX9"/>
<evidence type="ECO:0000313" key="3">
    <source>
        <dbReference type="EMBL" id="HIX20682.1"/>
    </source>
</evidence>
<dbReference type="Proteomes" id="UP000823964">
    <property type="component" value="Unassembled WGS sequence"/>
</dbReference>
<sequence>MKLIHHTPLPKRFIKRKKRGFALIATLTLMMLLTLIAVGLLALASSQTRIAQYTVLQAEARQQALVGLDAAIAELQLEMGPDQRVSANSGIVQMSEGASTPHVLGVWDSWDGPIYGSSRSGHGNSIQSTYQQGRPNMFRRWLISTRDVKASRDFKSSGDLAKRRPGRRVCLVGTGTLGSSNSVSRRDYIYADLLTMPSTGSNEACFAWWICGENQKAKAGVVDPEETNDAEEVLHRTWNTPGPIFSSDSIGAYLNGDMQRRDAAKILSLQTIVLMGAGNLGEGTPFFFDVTTSSHSLITNVRDGGLKTDLCLLLNKKSLSGTPYAGDDTSDRAIATEAPGCSEPNFPIGSWQTLHAYYNTWPDGSASDGKNFTARLIGTLDNAYTRMSGCVTDASGQGYSDPDETSVTSSTATYYSNRSMLDQGSKSAGYGRTPVILAFMNNFGLVTEELEGKMTTDEKEPDQAYKLSLCFAPMFLWWNPYNVPMKVRGEQLWSHSAPYKTTWIQTYAITQAGTWNYTWSRYAMDQGSSDTQLGQDLGDYFLKSSNDRKGDIVFEPGEILFFSPAKARITSEYDRAFMNPWAIGYHPANVAGYKAKFYSNAGGKKDDPGISSETNINAGKFYLELQMGLTENGTAPRTDGYFFSPQRAECVTVMNGFNGSDATNYGVGGYGKRAHSPQYFILGWYDPSNPGTSTVFCDADRNNAVWSTDGTQSDPSVPYYVAALGIAAKSANPNLDSRIFSGRDFRGKIWQHSSPAFYGSMIVNPDDQYRQYHPYQLAALDVGSGLTASPMDNIGDNGVLGITSDGEQVSYASVLELPVHPPFSLAGFAGMRLQPGWYKSGGALSQRRRMQYQCGVPGVGIGNSFADPCLPADDVYVMNANNIPTSGSANENRVNGNGRIFQEFYDHGLLINDALWDTWFCSSVSDMPTSREGGMKAKKVLEAFMSGTEDLPVARYRKISTPYDQKAIVKRIMDDDGWKYIAQYLIIDGGFNVNSTSVEAWKAVLQGLARRQLVSNAGGRLSVVKDGDSQSEVLFSRFMVSTSDKSIDSLGSYSPMQGSTSLRRGGQAAAWGEIRKLDESSIAELAEKIVEEVKKRGPFLSMSDFINRRLDSSNKDGAALKGALQAAIDATDINRDFQEVQVKPASGSLYKFKAAEEGSLHTAAPGYLIQSDVLASLGNILTVRDDTFVVRSFGCVRNADGIILAQAWCEAVVQRSIDYVDPSNSPTDVDKKRSDPNRPSGSGEKDLSDINKVMGRKFRVVSFKWLDVWDI</sequence>
<keyword evidence="2" id="KW-0472">Membrane</keyword>
<feature type="region of interest" description="Disordered" evidence="1">
    <location>
        <begin position="1223"/>
        <end position="1248"/>
    </location>
</feature>
<reference evidence="3" key="2">
    <citation type="submission" date="2021-04" db="EMBL/GenBank/DDBJ databases">
        <authorList>
            <person name="Gilroy R."/>
        </authorList>
    </citation>
    <scope>NUCLEOTIDE SEQUENCE</scope>
    <source>
        <strain evidence="3">14975</strain>
    </source>
</reference>
<protein>
    <submittedName>
        <fullName evidence="3">Uncharacterized protein</fullName>
    </submittedName>
</protein>
<feature type="transmembrane region" description="Helical" evidence="2">
    <location>
        <begin position="21"/>
        <end position="44"/>
    </location>
</feature>
<comment type="caution">
    <text evidence="3">The sequence shown here is derived from an EMBL/GenBank/DDBJ whole genome shotgun (WGS) entry which is preliminary data.</text>
</comment>
<evidence type="ECO:0000256" key="2">
    <source>
        <dbReference type="SAM" id="Phobius"/>
    </source>
</evidence>
<evidence type="ECO:0000256" key="1">
    <source>
        <dbReference type="SAM" id="MobiDB-lite"/>
    </source>
</evidence>